<feature type="domain" description="Thg1 C-terminal" evidence="17">
    <location>
        <begin position="167"/>
        <end position="251"/>
    </location>
</feature>
<dbReference type="Pfam" id="PF04446">
    <property type="entry name" value="Thg1"/>
    <property type="match status" value="1"/>
</dbReference>
<keyword evidence="10" id="KW-0460">Magnesium</keyword>
<dbReference type="Proteomes" id="UP000639338">
    <property type="component" value="Unassembled WGS sequence"/>
</dbReference>
<feature type="domain" description="tRNAHis guanylyltransferase catalytic" evidence="16">
    <location>
        <begin position="35"/>
        <end position="163"/>
    </location>
</feature>
<evidence type="ECO:0000256" key="7">
    <source>
        <dbReference type="ARBA" id="ARBA00022695"/>
    </source>
</evidence>
<dbReference type="InterPro" id="IPR007537">
    <property type="entry name" value="tRNAHis_GuaTrfase_Thg1"/>
</dbReference>
<evidence type="ECO:0000259" key="16">
    <source>
        <dbReference type="Pfam" id="PF04446"/>
    </source>
</evidence>
<evidence type="ECO:0000256" key="15">
    <source>
        <dbReference type="ARBA" id="ARBA00065710"/>
    </source>
</evidence>
<keyword evidence="8" id="KW-0479">Metal-binding</keyword>
<accession>A0A834Y4P3</accession>
<dbReference type="PANTHER" id="PTHR12729">
    <property type="entry name" value="TRNA(HIS) GUANYLYLTRANSFERASE-RELATED"/>
    <property type="match status" value="1"/>
</dbReference>
<dbReference type="Gene3D" id="3.30.70.3000">
    <property type="match status" value="1"/>
</dbReference>
<evidence type="ECO:0000256" key="2">
    <source>
        <dbReference type="ARBA" id="ARBA00010113"/>
    </source>
</evidence>
<evidence type="ECO:0000259" key="17">
    <source>
        <dbReference type="Pfam" id="PF14413"/>
    </source>
</evidence>
<keyword evidence="7" id="KW-0548">Nucleotidyltransferase</keyword>
<sequence length="302" mass="35573">MIINKNIIRLVPIIKNIIKNTRRPIFTSTMAKSKFEYVKDFETSTKCLPNCWIVIRVDGKNFSKFTDTHKFIKPNDIRALELMNSAAEFVMKEYNEIILSYGQSDEYSFVFKKDTAVYNRREAKLMTNVNSLFTSAYVFNWSKFFKIPLEYPPSFDARVVLYPSDNDLRNYLSWRQADVHINNLYNTCFWNLVQRKNITPKEAELVLRPTLSSDKNELLFKDFGINYNNELVMFRKGTTLIRKNIKNTDGKTKPTVVALFESIIDDKFWRDNPQLLSEPLPLTIEEKRSIRQKNKKKLLNEA</sequence>
<evidence type="ECO:0000256" key="3">
    <source>
        <dbReference type="ARBA" id="ARBA00012511"/>
    </source>
</evidence>
<evidence type="ECO:0000256" key="14">
    <source>
        <dbReference type="ARBA" id="ARBA00058346"/>
    </source>
</evidence>
<keyword evidence="9" id="KW-0547">Nucleotide-binding</keyword>
<keyword evidence="19" id="KW-1185">Reference proteome</keyword>
<dbReference type="GO" id="GO:0005525">
    <property type="term" value="F:GTP binding"/>
    <property type="evidence" value="ECO:0007669"/>
    <property type="project" value="UniProtKB-KW"/>
</dbReference>
<comment type="caution">
    <text evidence="18">The sequence shown here is derived from an EMBL/GenBank/DDBJ whole genome shotgun (WGS) entry which is preliminary data.</text>
</comment>
<evidence type="ECO:0000256" key="13">
    <source>
        <dbReference type="ARBA" id="ARBA00047281"/>
    </source>
</evidence>
<dbReference type="PANTHER" id="PTHR12729:SF6">
    <property type="entry name" value="TRNA(HIS) GUANYLYLTRANSFERASE-RELATED"/>
    <property type="match status" value="1"/>
</dbReference>
<comment type="subunit">
    <text evidence="15">Homotetramer. Interacts with MFN1 and MFN2; functions as a guanyl-nucleotide exchange factor/GEF for MFN2 and also probably MFN1.</text>
</comment>
<keyword evidence="6" id="KW-0819">tRNA processing</keyword>
<dbReference type="Pfam" id="PF14413">
    <property type="entry name" value="Thg1C"/>
    <property type="match status" value="1"/>
</dbReference>
<evidence type="ECO:0000256" key="9">
    <source>
        <dbReference type="ARBA" id="ARBA00022741"/>
    </source>
</evidence>
<gene>
    <name evidence="18" type="ORF">HCN44_002098</name>
</gene>
<dbReference type="GO" id="GO:0008193">
    <property type="term" value="F:tRNA guanylyltransferase activity"/>
    <property type="evidence" value="ECO:0007669"/>
    <property type="project" value="UniProtKB-EC"/>
</dbReference>
<evidence type="ECO:0000256" key="5">
    <source>
        <dbReference type="ARBA" id="ARBA00022679"/>
    </source>
</evidence>
<keyword evidence="11" id="KW-0342">GTP-binding</keyword>
<evidence type="ECO:0000256" key="6">
    <source>
        <dbReference type="ARBA" id="ARBA00022694"/>
    </source>
</evidence>
<dbReference type="InterPro" id="IPR025845">
    <property type="entry name" value="Thg1_C_dom"/>
</dbReference>
<evidence type="ECO:0000256" key="11">
    <source>
        <dbReference type="ARBA" id="ARBA00023134"/>
    </source>
</evidence>
<dbReference type="AlphaFoldDB" id="A0A834Y4P3"/>
<keyword evidence="5" id="KW-0808">Transferase</keyword>
<dbReference type="EMBL" id="JACMRX010000001">
    <property type="protein sequence ID" value="KAF7996466.1"/>
    <property type="molecule type" value="Genomic_DNA"/>
</dbReference>
<evidence type="ECO:0000256" key="12">
    <source>
        <dbReference type="ARBA" id="ARBA00032480"/>
    </source>
</evidence>
<dbReference type="GO" id="GO:0006400">
    <property type="term" value="P:tRNA modification"/>
    <property type="evidence" value="ECO:0007669"/>
    <property type="project" value="InterPro"/>
</dbReference>
<comment type="catalytic activity">
    <reaction evidence="13">
        <text>a 5'-end ribonucleotide-tRNA(His) + GTP + ATP + H2O = a 5'-end phospho-guanosine-ribonucleotide-tRNA(His) + AMP + 2 diphosphate + H(+)</text>
        <dbReference type="Rhea" id="RHEA:54564"/>
        <dbReference type="Rhea" id="RHEA-COMP:14193"/>
        <dbReference type="Rhea" id="RHEA-COMP:14917"/>
        <dbReference type="ChEBI" id="CHEBI:15377"/>
        <dbReference type="ChEBI" id="CHEBI:15378"/>
        <dbReference type="ChEBI" id="CHEBI:30616"/>
        <dbReference type="ChEBI" id="CHEBI:33019"/>
        <dbReference type="ChEBI" id="CHEBI:37565"/>
        <dbReference type="ChEBI" id="CHEBI:138282"/>
        <dbReference type="ChEBI" id="CHEBI:141847"/>
        <dbReference type="ChEBI" id="CHEBI:456215"/>
        <dbReference type="EC" id="2.7.7.79"/>
    </reaction>
</comment>
<evidence type="ECO:0000256" key="1">
    <source>
        <dbReference type="ARBA" id="ARBA00001946"/>
    </source>
</evidence>
<evidence type="ECO:0000313" key="19">
    <source>
        <dbReference type="Proteomes" id="UP000639338"/>
    </source>
</evidence>
<dbReference type="InterPro" id="IPR038469">
    <property type="entry name" value="tRNAHis_GuaTrfase_Thg1_sf"/>
</dbReference>
<comment type="similarity">
    <text evidence="2">Belongs to the tRNA(His) guanylyltransferase family.</text>
</comment>
<dbReference type="InterPro" id="IPR024956">
    <property type="entry name" value="tRNAHis_GuaTrfase_cat"/>
</dbReference>
<dbReference type="FunFam" id="3.30.70.3000:FF:000001">
    <property type="entry name" value="tRNA(His) guanylyltransferase"/>
    <property type="match status" value="1"/>
</dbReference>
<evidence type="ECO:0000313" key="18">
    <source>
        <dbReference type="EMBL" id="KAF7996466.1"/>
    </source>
</evidence>
<comment type="cofactor">
    <cofactor evidence="1">
        <name>Mg(2+)</name>
        <dbReference type="ChEBI" id="CHEBI:18420"/>
    </cofactor>
</comment>
<evidence type="ECO:0000256" key="10">
    <source>
        <dbReference type="ARBA" id="ARBA00022842"/>
    </source>
</evidence>
<name>A0A834Y4P3_APHGI</name>
<reference evidence="18 19" key="1">
    <citation type="submission" date="2020-08" db="EMBL/GenBank/DDBJ databases">
        <title>Aphidius gifuensis genome sequencing and assembly.</title>
        <authorList>
            <person name="Du Z."/>
        </authorList>
    </citation>
    <scope>NUCLEOTIDE SEQUENCE [LARGE SCALE GENOMIC DNA]</scope>
    <source>
        <strain evidence="18">YNYX2018</strain>
        <tissue evidence="18">Adults</tissue>
    </source>
</reference>
<dbReference type="GO" id="GO:0000287">
    <property type="term" value="F:magnesium ion binding"/>
    <property type="evidence" value="ECO:0007669"/>
    <property type="project" value="InterPro"/>
</dbReference>
<proteinExistence type="inferred from homology"/>
<evidence type="ECO:0000256" key="8">
    <source>
        <dbReference type="ARBA" id="ARBA00022723"/>
    </source>
</evidence>
<protein>
    <recommendedName>
        <fullName evidence="4">Probable tRNA(His) guanylyltransferase</fullName>
        <ecNumber evidence="3">2.7.7.79</ecNumber>
    </recommendedName>
    <alternativeName>
        <fullName evidence="12">tRNA-histidine guanylyltransferase</fullName>
    </alternativeName>
</protein>
<organism evidence="18 19">
    <name type="scientific">Aphidius gifuensis</name>
    <name type="common">Parasitoid wasp</name>
    <dbReference type="NCBI Taxonomy" id="684658"/>
    <lineage>
        <taxon>Eukaryota</taxon>
        <taxon>Metazoa</taxon>
        <taxon>Ecdysozoa</taxon>
        <taxon>Arthropoda</taxon>
        <taxon>Hexapoda</taxon>
        <taxon>Insecta</taxon>
        <taxon>Pterygota</taxon>
        <taxon>Neoptera</taxon>
        <taxon>Endopterygota</taxon>
        <taxon>Hymenoptera</taxon>
        <taxon>Apocrita</taxon>
        <taxon>Ichneumonoidea</taxon>
        <taxon>Braconidae</taxon>
        <taxon>Aphidiinae</taxon>
        <taxon>Aphidius</taxon>
    </lineage>
</organism>
<comment type="function">
    <text evidence="14">Adds a GMP to the 5'-end of tRNA(His) after transcription and RNase P cleavage. This step is essential for proper recognition of the tRNA and for the fidelity of protein synthesis. Also functions as a guanyl-nucleotide exchange factor/GEF for the MFN1 and MFN2 mitofusins thereby regulating mitochondrial fusion. By regulating both mitochondrial dynamics and bioenergetic function, it contributes to cell survival following oxidative stress.</text>
</comment>
<dbReference type="OrthoDB" id="62560at2759"/>
<dbReference type="EC" id="2.7.7.79" evidence="3"/>
<evidence type="ECO:0000256" key="4">
    <source>
        <dbReference type="ARBA" id="ARBA00022310"/>
    </source>
</evidence>